<dbReference type="AlphaFoldDB" id="A0A401U6D0"/>
<dbReference type="Proteomes" id="UP000288227">
    <property type="component" value="Unassembled WGS sequence"/>
</dbReference>
<comment type="caution">
    <text evidence="10">The sequence shown here is derived from an EMBL/GenBank/DDBJ whole genome shotgun (WGS) entry which is preliminary data.</text>
</comment>
<evidence type="ECO:0000259" key="9">
    <source>
        <dbReference type="Pfam" id="PF12704"/>
    </source>
</evidence>
<evidence type="ECO:0000256" key="3">
    <source>
        <dbReference type="ARBA" id="ARBA00022475"/>
    </source>
</evidence>
<evidence type="ECO:0000256" key="2">
    <source>
        <dbReference type="ARBA" id="ARBA00005236"/>
    </source>
</evidence>
<feature type="transmembrane region" description="Helical" evidence="7">
    <location>
        <begin position="291"/>
        <end position="319"/>
    </location>
</feature>
<evidence type="ECO:0000256" key="4">
    <source>
        <dbReference type="ARBA" id="ARBA00022692"/>
    </source>
</evidence>
<keyword evidence="6 7" id="KW-0472">Membrane</keyword>
<protein>
    <submittedName>
        <fullName evidence="10">ABC transporter permease</fullName>
    </submittedName>
</protein>
<evidence type="ECO:0000313" key="11">
    <source>
        <dbReference type="Proteomes" id="UP000288227"/>
    </source>
</evidence>
<comment type="similarity">
    <text evidence="2">Belongs to the ABC-4 integral membrane protein family. LolC/E subfamily.</text>
</comment>
<accession>A0A401U6D0</accession>
<dbReference type="Pfam" id="PF02687">
    <property type="entry name" value="FtsX"/>
    <property type="match status" value="1"/>
</dbReference>
<dbReference type="InterPro" id="IPR025857">
    <property type="entry name" value="MacB_PCD"/>
</dbReference>
<reference evidence="10 11" key="1">
    <citation type="submission" date="2018-11" db="EMBL/GenBank/DDBJ databases">
        <title>Chryseotalea sanarue gen. nov., sp., nov., a member of the family Cytophagaceae, isolated from a brackish lake in Hamamatsu Japan.</title>
        <authorList>
            <person name="Maejima Y."/>
            <person name="Iino T."/>
            <person name="Muraguchi Y."/>
            <person name="Fukuda K."/>
            <person name="Ohkuma M."/>
            <person name="Moriuchi R."/>
            <person name="Dohra H."/>
            <person name="Kimbara K."/>
            <person name="Shintani M."/>
        </authorList>
    </citation>
    <scope>NUCLEOTIDE SEQUENCE [LARGE SCALE GENOMIC DNA]</scope>
    <source>
        <strain evidence="10 11">Ys</strain>
    </source>
</reference>
<dbReference type="Pfam" id="PF12704">
    <property type="entry name" value="MacB_PCD"/>
    <property type="match status" value="1"/>
</dbReference>
<organism evidence="10 11">
    <name type="scientific">Chryseotalea sanaruensis</name>
    <dbReference type="NCBI Taxonomy" id="2482724"/>
    <lineage>
        <taxon>Bacteria</taxon>
        <taxon>Pseudomonadati</taxon>
        <taxon>Bacteroidota</taxon>
        <taxon>Cytophagia</taxon>
        <taxon>Cytophagales</taxon>
        <taxon>Chryseotaleaceae</taxon>
        <taxon>Chryseotalea</taxon>
    </lineage>
</organism>
<dbReference type="GO" id="GO:0044874">
    <property type="term" value="P:lipoprotein localization to outer membrane"/>
    <property type="evidence" value="ECO:0007669"/>
    <property type="project" value="TreeGrafter"/>
</dbReference>
<feature type="transmembrane region" description="Helical" evidence="7">
    <location>
        <begin position="246"/>
        <end position="270"/>
    </location>
</feature>
<name>A0A401U6D0_9BACT</name>
<keyword evidence="11" id="KW-1185">Reference proteome</keyword>
<keyword evidence="5 7" id="KW-1133">Transmembrane helix</keyword>
<proteinExistence type="inferred from homology"/>
<evidence type="ECO:0000256" key="5">
    <source>
        <dbReference type="ARBA" id="ARBA00022989"/>
    </source>
</evidence>
<keyword evidence="3" id="KW-1003">Cell membrane</keyword>
<dbReference type="InterPro" id="IPR003838">
    <property type="entry name" value="ABC3_permease_C"/>
</dbReference>
<feature type="domain" description="ABC3 transporter permease C-terminal" evidence="8">
    <location>
        <begin position="250"/>
        <end position="378"/>
    </location>
</feature>
<sequence length="384" mass="42451">MAAIFFAVILAVLTSSLQEGVFDNLVKNVVSFYSGYIQVHKQGYWNERILDNTFESTTLLENKILQQANVKAVAPRVESFALASSNEFTKGCMVVGISPESENSITNLSSKLVAGNYLNDNDLGVLVGQGLAKRLRINIQDTIVLIGQGFHGAMAAGKYMVAGILKFGSPDLNNQVLFLALPTAQTLYSAEGMLTSYVLSLENPSLLRETAQHIQATIGSNYEAMTWEEMMPEVIQHINTDKGSMLIIQGILYLLICFGILGTLLMMMVERKYEMGMMVAIGMKKKTLMQLLMFESIMTVFSGCILGIIFSIPIVYYLYVYPIQFTGEFAKAYADFGFEPIFPTSIEASIFIKQGLIILVLSLLLALYPIVKVARLNPVKAMKK</sequence>
<evidence type="ECO:0000256" key="7">
    <source>
        <dbReference type="SAM" id="Phobius"/>
    </source>
</evidence>
<comment type="subcellular location">
    <subcellularLocation>
        <location evidence="1">Cell membrane</location>
        <topology evidence="1">Multi-pass membrane protein</topology>
    </subcellularLocation>
</comment>
<dbReference type="PANTHER" id="PTHR30489">
    <property type="entry name" value="LIPOPROTEIN-RELEASING SYSTEM TRANSMEMBRANE PROTEIN LOLE"/>
    <property type="match status" value="1"/>
</dbReference>
<evidence type="ECO:0000313" key="10">
    <source>
        <dbReference type="EMBL" id="GCC50412.1"/>
    </source>
</evidence>
<gene>
    <name evidence="10" type="ORF">SanaruYs_06270</name>
</gene>
<dbReference type="EMBL" id="BHXQ01000001">
    <property type="protein sequence ID" value="GCC50412.1"/>
    <property type="molecule type" value="Genomic_DNA"/>
</dbReference>
<feature type="domain" description="MacB-like periplasmic core" evidence="9">
    <location>
        <begin position="1"/>
        <end position="215"/>
    </location>
</feature>
<dbReference type="InterPro" id="IPR051447">
    <property type="entry name" value="Lipoprotein-release_system"/>
</dbReference>
<dbReference type="PANTHER" id="PTHR30489:SF0">
    <property type="entry name" value="LIPOPROTEIN-RELEASING SYSTEM TRANSMEMBRANE PROTEIN LOLE"/>
    <property type="match status" value="1"/>
</dbReference>
<feature type="transmembrane region" description="Helical" evidence="7">
    <location>
        <begin position="350"/>
        <end position="374"/>
    </location>
</feature>
<evidence type="ECO:0000259" key="8">
    <source>
        <dbReference type="Pfam" id="PF02687"/>
    </source>
</evidence>
<keyword evidence="4 7" id="KW-0812">Transmembrane</keyword>
<evidence type="ECO:0000256" key="1">
    <source>
        <dbReference type="ARBA" id="ARBA00004651"/>
    </source>
</evidence>
<evidence type="ECO:0000256" key="6">
    <source>
        <dbReference type="ARBA" id="ARBA00023136"/>
    </source>
</evidence>
<dbReference type="GO" id="GO:0098797">
    <property type="term" value="C:plasma membrane protein complex"/>
    <property type="evidence" value="ECO:0007669"/>
    <property type="project" value="TreeGrafter"/>
</dbReference>